<dbReference type="EMBL" id="FQVH01000018">
    <property type="protein sequence ID" value="SHF32596.1"/>
    <property type="molecule type" value="Genomic_DNA"/>
</dbReference>
<evidence type="ECO:0000313" key="1">
    <source>
        <dbReference type="EMBL" id="SHF32596.1"/>
    </source>
</evidence>
<keyword evidence="2" id="KW-1185">Reference proteome</keyword>
<dbReference type="RefSeq" id="WP_073343991.1">
    <property type="nucleotide sequence ID" value="NZ_FQVH01000018.1"/>
</dbReference>
<reference evidence="1 2" key="1">
    <citation type="submission" date="2016-11" db="EMBL/GenBank/DDBJ databases">
        <authorList>
            <person name="Jaros S."/>
            <person name="Januszkiewicz K."/>
            <person name="Wedrychowicz H."/>
        </authorList>
    </citation>
    <scope>NUCLEOTIDE SEQUENCE [LARGE SCALE GENOMIC DNA]</scope>
    <source>
        <strain evidence="1 2">DSM 17918</strain>
    </source>
</reference>
<evidence type="ECO:0000313" key="2">
    <source>
        <dbReference type="Proteomes" id="UP000184088"/>
    </source>
</evidence>
<protein>
    <submittedName>
        <fullName evidence="1">Putative sporulation protein YyaC</fullName>
    </submittedName>
</protein>
<accession>A0A1M5AR10</accession>
<organism evidence="1 2">
    <name type="scientific">Caldanaerobius fijiensis DSM 17918</name>
    <dbReference type="NCBI Taxonomy" id="1121256"/>
    <lineage>
        <taxon>Bacteria</taxon>
        <taxon>Bacillati</taxon>
        <taxon>Bacillota</taxon>
        <taxon>Clostridia</taxon>
        <taxon>Thermoanaerobacterales</taxon>
        <taxon>Thermoanaerobacteraceae</taxon>
        <taxon>Caldanaerobius</taxon>
    </lineage>
</organism>
<dbReference type="STRING" id="1121256.SAMN02746089_01700"/>
<dbReference type="NCBIfam" id="TIGR02841">
    <property type="entry name" value="spore_YyaC"/>
    <property type="match status" value="1"/>
</dbReference>
<dbReference type="SUPFAM" id="SSF53163">
    <property type="entry name" value="HybD-like"/>
    <property type="match status" value="1"/>
</dbReference>
<proteinExistence type="predicted"/>
<gene>
    <name evidence="1" type="ORF">SAMN02746089_01700</name>
</gene>
<dbReference type="OrthoDB" id="9815953at2"/>
<dbReference type="Pfam" id="PF06866">
    <property type="entry name" value="DUF1256"/>
    <property type="match status" value="1"/>
</dbReference>
<name>A0A1M5AR10_9THEO</name>
<dbReference type="InterPro" id="IPR023430">
    <property type="entry name" value="Pept_HybD-like_dom_sf"/>
</dbReference>
<sequence>MTYYYNAYNYEKLSEFKSVLYEEIKAVRKPYQNIILLCIGTDRATGDCLGPLVGHNLKNRNVESSNVYIYGTLDEPVHAKNLLEAVEMIKRLDNPFIITVDACLGKLENVGYVTFGPGPIRPGAGVNKQLPEIGNFHINGIVNMSGFMEFMLLQNTRLNLVMRMADYITKGLFYAIQNLKRERALL</sequence>
<dbReference type="InterPro" id="IPR009665">
    <property type="entry name" value="YyaC"/>
</dbReference>
<dbReference type="Proteomes" id="UP000184088">
    <property type="component" value="Unassembled WGS sequence"/>
</dbReference>
<dbReference type="AlphaFoldDB" id="A0A1M5AR10"/>